<feature type="transmembrane region" description="Helical" evidence="8">
    <location>
        <begin position="209"/>
        <end position="224"/>
    </location>
</feature>
<evidence type="ECO:0000256" key="1">
    <source>
        <dbReference type="ARBA" id="ARBA00004651"/>
    </source>
</evidence>
<evidence type="ECO:0000313" key="10">
    <source>
        <dbReference type="Proteomes" id="UP001165678"/>
    </source>
</evidence>
<name>A0AA41ZL31_9GAMM</name>
<gene>
    <name evidence="9" type="ORF">OQ287_07355</name>
</gene>
<dbReference type="GO" id="GO:1903785">
    <property type="term" value="P:L-valine transmembrane transport"/>
    <property type="evidence" value="ECO:0007669"/>
    <property type="project" value="TreeGrafter"/>
</dbReference>
<keyword evidence="6 8" id="KW-1133">Transmembrane helix</keyword>
<evidence type="ECO:0000256" key="8">
    <source>
        <dbReference type="SAM" id="Phobius"/>
    </source>
</evidence>
<sequence>MKSHRPLYSGMIQALPIVSGYVPVAVAFGVIGLQAGITPIGILALSLLVYSGAAQFLFVGLVAGGASPLLAAGIALGINLRHVAYGPAIAASLPRHPVLPFLSHLLTDESFALASSRLEQHHEGERLRWFSGVALAAWASWVGGTLTGVLAGHWLMMQWPLLDRVLPFALPALFITLLLPRMNTRHWALAISISVFSGVIMAMAGWPNVGILLAAGCGALYFWLNHHRSMSR</sequence>
<dbReference type="Pfam" id="PF03591">
    <property type="entry name" value="AzlC"/>
    <property type="match status" value="1"/>
</dbReference>
<dbReference type="RefSeq" id="WP_250934901.1">
    <property type="nucleotide sequence ID" value="NZ_JAMLJK010000001.1"/>
</dbReference>
<accession>A0AA41ZL31</accession>
<keyword evidence="3" id="KW-0813">Transport</keyword>
<comment type="subcellular location">
    <subcellularLocation>
        <location evidence="1">Cell membrane</location>
        <topology evidence="1">Multi-pass membrane protein</topology>
    </subcellularLocation>
</comment>
<feature type="transmembrane region" description="Helical" evidence="8">
    <location>
        <begin position="161"/>
        <end position="179"/>
    </location>
</feature>
<reference evidence="9" key="1">
    <citation type="submission" date="2022-11" db="EMBL/GenBank/DDBJ databases">
        <title>Larsenimonas rhizosphaerae sp. nov., isolated from a tidal mudflat.</title>
        <authorList>
            <person name="Lee S.D."/>
            <person name="Kim I.S."/>
        </authorList>
    </citation>
    <scope>NUCLEOTIDE SEQUENCE</scope>
    <source>
        <strain evidence="9">GH2-1</strain>
    </source>
</reference>
<feature type="transmembrane region" description="Helical" evidence="8">
    <location>
        <begin position="186"/>
        <end position="203"/>
    </location>
</feature>
<dbReference type="GO" id="GO:0005886">
    <property type="term" value="C:plasma membrane"/>
    <property type="evidence" value="ECO:0007669"/>
    <property type="project" value="UniProtKB-SubCell"/>
</dbReference>
<evidence type="ECO:0000256" key="7">
    <source>
        <dbReference type="ARBA" id="ARBA00023136"/>
    </source>
</evidence>
<feature type="transmembrane region" description="Helical" evidence="8">
    <location>
        <begin position="56"/>
        <end position="78"/>
    </location>
</feature>
<dbReference type="Proteomes" id="UP001165678">
    <property type="component" value="Unassembled WGS sequence"/>
</dbReference>
<comment type="similarity">
    <text evidence="2">Belongs to the AzlC family.</text>
</comment>
<keyword evidence="5 8" id="KW-0812">Transmembrane</keyword>
<feature type="transmembrane region" description="Helical" evidence="8">
    <location>
        <begin position="21"/>
        <end position="50"/>
    </location>
</feature>
<proteinExistence type="inferred from homology"/>
<feature type="transmembrane region" description="Helical" evidence="8">
    <location>
        <begin position="129"/>
        <end position="155"/>
    </location>
</feature>
<dbReference type="EMBL" id="JAPIVE010000002">
    <property type="protein sequence ID" value="MCX2524051.1"/>
    <property type="molecule type" value="Genomic_DNA"/>
</dbReference>
<dbReference type="InterPro" id="IPR011606">
    <property type="entry name" value="Brnchd-chn_aa_trnsp_permease"/>
</dbReference>
<dbReference type="AlphaFoldDB" id="A0AA41ZL31"/>
<keyword evidence="4" id="KW-1003">Cell membrane</keyword>
<evidence type="ECO:0000256" key="4">
    <source>
        <dbReference type="ARBA" id="ARBA00022475"/>
    </source>
</evidence>
<evidence type="ECO:0000256" key="6">
    <source>
        <dbReference type="ARBA" id="ARBA00022989"/>
    </source>
</evidence>
<keyword evidence="7 8" id="KW-0472">Membrane</keyword>
<protein>
    <submittedName>
        <fullName evidence="9">AzlC family ABC transporter permease</fullName>
    </submittedName>
</protein>
<keyword evidence="10" id="KW-1185">Reference proteome</keyword>
<evidence type="ECO:0000256" key="5">
    <source>
        <dbReference type="ARBA" id="ARBA00022692"/>
    </source>
</evidence>
<evidence type="ECO:0000256" key="3">
    <source>
        <dbReference type="ARBA" id="ARBA00022448"/>
    </source>
</evidence>
<dbReference type="PANTHER" id="PTHR34979">
    <property type="entry name" value="INNER MEMBRANE PROTEIN YGAZ"/>
    <property type="match status" value="1"/>
</dbReference>
<dbReference type="PANTHER" id="PTHR34979:SF1">
    <property type="entry name" value="INNER MEMBRANE PROTEIN YGAZ"/>
    <property type="match status" value="1"/>
</dbReference>
<evidence type="ECO:0000256" key="2">
    <source>
        <dbReference type="ARBA" id="ARBA00010735"/>
    </source>
</evidence>
<organism evidence="9 10">
    <name type="scientific">Larsenimonas rhizosphaerae</name>
    <dbReference type="NCBI Taxonomy" id="2944682"/>
    <lineage>
        <taxon>Bacteria</taxon>
        <taxon>Pseudomonadati</taxon>
        <taxon>Pseudomonadota</taxon>
        <taxon>Gammaproteobacteria</taxon>
        <taxon>Oceanospirillales</taxon>
        <taxon>Halomonadaceae</taxon>
        <taxon>Larsenimonas</taxon>
    </lineage>
</organism>
<evidence type="ECO:0000313" key="9">
    <source>
        <dbReference type="EMBL" id="MCX2524051.1"/>
    </source>
</evidence>
<comment type="caution">
    <text evidence="9">The sequence shown here is derived from an EMBL/GenBank/DDBJ whole genome shotgun (WGS) entry which is preliminary data.</text>
</comment>